<dbReference type="OrthoDB" id="652200at2"/>
<dbReference type="InterPro" id="IPR051545">
    <property type="entry name" value="NAD(P)H_dehydrogenase_qn"/>
</dbReference>
<proteinExistence type="inferred from homology"/>
<reference evidence="4 5" key="1">
    <citation type="submission" date="2018-08" db="EMBL/GenBank/DDBJ databases">
        <title>The reduced genetic potential of extracellular carbohydrate catabolism in Euzebyella marina RN62, a Flavobacteriia bacterium isolated from the hadal water.</title>
        <authorList>
            <person name="Xue C."/>
        </authorList>
    </citation>
    <scope>NUCLEOTIDE SEQUENCE [LARGE SCALE GENOMIC DNA]</scope>
    <source>
        <strain evidence="4 5">RN62</strain>
    </source>
</reference>
<gene>
    <name evidence="4" type="ORF">D1013_05700</name>
</gene>
<dbReference type="RefSeq" id="WP_121847952.1">
    <property type="nucleotide sequence ID" value="NZ_CP032050.1"/>
</dbReference>
<organism evidence="4 5">
    <name type="scientific">Euzebyella marina</name>
    <dbReference type="NCBI Taxonomy" id="1761453"/>
    <lineage>
        <taxon>Bacteria</taxon>
        <taxon>Pseudomonadati</taxon>
        <taxon>Bacteroidota</taxon>
        <taxon>Flavobacteriia</taxon>
        <taxon>Flavobacteriales</taxon>
        <taxon>Flavobacteriaceae</taxon>
        <taxon>Euzebyella</taxon>
    </lineage>
</organism>
<protein>
    <submittedName>
        <fullName evidence="4">Flavodoxin family protein</fullName>
    </submittedName>
</protein>
<evidence type="ECO:0000313" key="5">
    <source>
        <dbReference type="Proteomes" id="UP000276309"/>
    </source>
</evidence>
<dbReference type="InterPro" id="IPR029039">
    <property type="entry name" value="Flavoprotein-like_sf"/>
</dbReference>
<feature type="domain" description="Flavodoxin-like fold" evidence="3">
    <location>
        <begin position="2"/>
        <end position="180"/>
    </location>
</feature>
<dbReference type="KEGG" id="emar:D1013_05700"/>
<dbReference type="GO" id="GO:0003955">
    <property type="term" value="F:NAD(P)H dehydrogenase (quinone) activity"/>
    <property type="evidence" value="ECO:0007669"/>
    <property type="project" value="TreeGrafter"/>
</dbReference>
<dbReference type="PANTHER" id="PTHR10204:SF34">
    <property type="entry name" value="NAD(P)H DEHYDROGENASE [QUINONE] 1 ISOFORM 1"/>
    <property type="match status" value="1"/>
</dbReference>
<evidence type="ECO:0000256" key="1">
    <source>
        <dbReference type="ARBA" id="ARBA00006252"/>
    </source>
</evidence>
<name>A0A3G2L3V9_9FLAO</name>
<sequence>MKKILIINGHPDAESYNAALTEAYLKGAQKSGAEIALINIRDLHFNPNLQFGYRKRTELEPDLLQAQKQIKWADHLVWVYPVWWGSVPALMKGFLDRVLLPGFAFKKREGSVWWDKYLTGKTVRIISTMDQPNWYYRLVYGSPSHKAMKRLTMQFVGVKSVKITAIGPIRLSKDEFRQRWLEKVERMGESNK</sequence>
<dbReference type="EMBL" id="CP032050">
    <property type="protein sequence ID" value="AYN66901.1"/>
    <property type="molecule type" value="Genomic_DNA"/>
</dbReference>
<evidence type="ECO:0000313" key="4">
    <source>
        <dbReference type="EMBL" id="AYN66901.1"/>
    </source>
</evidence>
<accession>A0A3G2L3V9</accession>
<dbReference type="PANTHER" id="PTHR10204">
    <property type="entry name" value="NAD P H OXIDOREDUCTASE-RELATED"/>
    <property type="match status" value="1"/>
</dbReference>
<dbReference type="Proteomes" id="UP000276309">
    <property type="component" value="Chromosome"/>
</dbReference>
<dbReference type="Pfam" id="PF02525">
    <property type="entry name" value="Flavodoxin_2"/>
    <property type="match status" value="1"/>
</dbReference>
<dbReference type="Gene3D" id="3.40.50.360">
    <property type="match status" value="1"/>
</dbReference>
<dbReference type="GO" id="GO:0005829">
    <property type="term" value="C:cytosol"/>
    <property type="evidence" value="ECO:0007669"/>
    <property type="project" value="TreeGrafter"/>
</dbReference>
<keyword evidence="5" id="KW-1185">Reference proteome</keyword>
<evidence type="ECO:0000259" key="3">
    <source>
        <dbReference type="Pfam" id="PF02525"/>
    </source>
</evidence>
<dbReference type="AlphaFoldDB" id="A0A3G2L3V9"/>
<comment type="similarity">
    <text evidence="1">Belongs to the NAD(P)H dehydrogenase (quinone) family.</text>
</comment>
<dbReference type="InterPro" id="IPR003680">
    <property type="entry name" value="Flavodoxin_fold"/>
</dbReference>
<dbReference type="SUPFAM" id="SSF52218">
    <property type="entry name" value="Flavoproteins"/>
    <property type="match status" value="1"/>
</dbReference>
<keyword evidence="2" id="KW-0560">Oxidoreductase</keyword>
<evidence type="ECO:0000256" key="2">
    <source>
        <dbReference type="ARBA" id="ARBA00023002"/>
    </source>
</evidence>